<accession>A0A1S8AA07</accession>
<proteinExistence type="predicted"/>
<gene>
    <name evidence="1" type="ORF">SAMD00023353_5700540</name>
</gene>
<organism evidence="1">
    <name type="scientific">Rosellinia necatrix</name>
    <name type="common">White root-rot fungus</name>
    <dbReference type="NCBI Taxonomy" id="77044"/>
    <lineage>
        <taxon>Eukaryota</taxon>
        <taxon>Fungi</taxon>
        <taxon>Dikarya</taxon>
        <taxon>Ascomycota</taxon>
        <taxon>Pezizomycotina</taxon>
        <taxon>Sordariomycetes</taxon>
        <taxon>Xylariomycetidae</taxon>
        <taxon>Xylariales</taxon>
        <taxon>Xylariaceae</taxon>
        <taxon>Rosellinia</taxon>
    </lineage>
</organism>
<dbReference type="InterPro" id="IPR043129">
    <property type="entry name" value="ATPase_NBD"/>
</dbReference>
<sequence length="320" mass="36638">MLREFEYGIKRSFNGDTGKDYSVDLRGVEDNPKEDILDDNIPVKPTVLRTIFDHIYCKIDQLVQQQVREVQEKNLNVKSILLVGGFGENRYIHQQLEATYKSQNIRVLQVDGAWSSICRGACMWGLEQDVYIRRGQNGERGDSTIGRPNGTITARISRYSYGIPIMEPFDPVRHVWRDRFQDPATGNIMANNQMRWLLRRGEMHEIGATMDIGVKEAVNGIGWRSKGNRPFHQRLYYSDQAVASSRKDDSVRQLCSVIFTVPEKDIRQAAKSYKSPVGSGKWRDTYFDMIVRLRSGVLDFIVCQKGVVVGQTEVSYSDIE</sequence>
<dbReference type="AlphaFoldDB" id="A0A1S8AA07"/>
<evidence type="ECO:0000313" key="1">
    <source>
        <dbReference type="EMBL" id="GAW26934.1"/>
    </source>
</evidence>
<dbReference type="OrthoDB" id="2963168at2759"/>
<protein>
    <submittedName>
        <fullName evidence="1">Putative hsp70 family chaperone protein</fullName>
    </submittedName>
</protein>
<dbReference type="Proteomes" id="UP000054516">
    <property type="component" value="Unassembled WGS sequence"/>
</dbReference>
<name>A0A1S8AA07_ROSNE</name>
<dbReference type="EMBL" id="DF977502">
    <property type="protein sequence ID" value="GAW26934.1"/>
    <property type="molecule type" value="Genomic_DNA"/>
</dbReference>
<dbReference type="PANTHER" id="PTHR14187">
    <property type="entry name" value="ALPHA KINASE/ELONGATION FACTOR 2 KINASE"/>
    <property type="match status" value="1"/>
</dbReference>
<reference evidence="1" key="1">
    <citation type="submission" date="2016-03" db="EMBL/GenBank/DDBJ databases">
        <title>Draft genome sequence of Rosellinia necatrix.</title>
        <authorList>
            <person name="Kanematsu S."/>
        </authorList>
    </citation>
    <scope>NUCLEOTIDE SEQUENCE [LARGE SCALE GENOMIC DNA]</scope>
    <source>
        <strain evidence="1">W97</strain>
    </source>
</reference>
<keyword evidence="2" id="KW-1185">Reference proteome</keyword>
<dbReference type="SUPFAM" id="SSF53067">
    <property type="entry name" value="Actin-like ATPase domain"/>
    <property type="match status" value="1"/>
</dbReference>
<evidence type="ECO:0000313" key="2">
    <source>
        <dbReference type="Proteomes" id="UP000054516"/>
    </source>
</evidence>
<dbReference type="PANTHER" id="PTHR14187:SF5">
    <property type="entry name" value="HEAT SHOCK 70 KDA PROTEIN 12A"/>
    <property type="match status" value="1"/>
</dbReference>
<dbReference type="STRING" id="77044.A0A1S8AA07"/>